<dbReference type="PANTHER" id="PTHR12746">
    <property type="entry name" value="NONSENSE-MEDIATED MRNA DECAY PROTEIN 3"/>
    <property type="match status" value="1"/>
</dbReference>
<sequence>MSALTNTSVTMLCCLCGTVITPNAAAQCNDCLASSFDLTAILNNNRGGDLFVCRCKRCLRYQLGHANSRRYETMEPESGELMALCLKSIPAIAENHGKVNDALNAGVSSVELIDSSWVWTEPHSKRIKLRLTVKARLSAADISIQQRVMVTFREKNKQCPDCDREFTNRTWDAIVQVRERRDGDGMGNIGRLELAISKSKEVRRRIVNIELSKNGFDFYFLSVSAASSFTQFLSRILPTRIKHTQKLVSADSHSNTANIKHTYSCDIVPLEKNDLVICDKKGSGGGMGALKGRLCLCTKVSSNVRIISTAPSRSAKGEDITSEIPQEAYWRNEKYFQVLLSAKRLTEFYVIDVDLCDPSEEEADDFKLADVLVQRATDYGVNSEFLSCVTHLGHLLEVGDMVLGYDLQTSNVVEPSGGWGEVFVNSFDMPDVVLVKKEMSGGASEKLEEGEGEGEATPKEEEGEGGEKKGKRKKKSRRAKKKELNDAVKEQNGRGYRGAKTQTSFEDKLSRMGFLDDEKERKQWAAADAEEEDEDFLKSVVEAENILGSESIEAFDEAADE</sequence>
<keyword evidence="4 7" id="KW-0963">Cytoplasm</keyword>
<dbReference type="InterPro" id="IPR039768">
    <property type="entry name" value="Nmd3"/>
</dbReference>
<dbReference type="EMBL" id="BRYA01000475">
    <property type="protein sequence ID" value="GMI49189.1"/>
    <property type="molecule type" value="Genomic_DNA"/>
</dbReference>
<feature type="region of interest" description="Disordered" evidence="8">
    <location>
        <begin position="442"/>
        <end position="503"/>
    </location>
</feature>
<keyword evidence="5 7" id="KW-0653">Protein transport</keyword>
<evidence type="ECO:0000313" key="12">
    <source>
        <dbReference type="EMBL" id="GMI49189.1"/>
    </source>
</evidence>
<feature type="compositionally biased region" description="Basic and acidic residues" evidence="8">
    <location>
        <begin position="482"/>
        <end position="492"/>
    </location>
</feature>
<dbReference type="GO" id="GO:0015031">
    <property type="term" value="P:protein transport"/>
    <property type="evidence" value="ECO:0007669"/>
    <property type="project" value="UniProtKB-KW"/>
</dbReference>
<accession>A0A9W7GQF3</accession>
<feature type="domain" description="60S ribosomal export protein NMD3 OB-fold" evidence="11">
    <location>
        <begin position="345"/>
        <end position="437"/>
    </location>
</feature>
<gene>
    <name evidence="12" type="ORF">TrCOL_g9041</name>
</gene>
<dbReference type="InterPro" id="IPR048898">
    <property type="entry name" value="OB_NMD3"/>
</dbReference>
<evidence type="ECO:0000256" key="2">
    <source>
        <dbReference type="ARBA" id="ARBA00017035"/>
    </source>
</evidence>
<feature type="signal peptide" evidence="9">
    <location>
        <begin position="1"/>
        <end position="26"/>
    </location>
</feature>
<name>A0A9W7GQF3_9STRA</name>
<evidence type="ECO:0000256" key="1">
    <source>
        <dbReference type="ARBA" id="ARBA00009794"/>
    </source>
</evidence>
<feature type="compositionally biased region" description="Basic and acidic residues" evidence="8">
    <location>
        <begin position="456"/>
        <end position="468"/>
    </location>
</feature>
<keyword evidence="13" id="KW-1185">Reference proteome</keyword>
<comment type="function">
    <text evidence="7">Acts as an adapter for the XPO1/CRM1-mediated export of the 60S ribosomal subunit.</text>
</comment>
<evidence type="ECO:0000256" key="6">
    <source>
        <dbReference type="ARBA" id="ARBA00023242"/>
    </source>
</evidence>
<evidence type="ECO:0000256" key="3">
    <source>
        <dbReference type="ARBA" id="ARBA00022448"/>
    </source>
</evidence>
<reference evidence="13" key="1">
    <citation type="journal article" date="2023" name="Commun. Biol.">
        <title>Genome analysis of Parmales, the sister group of diatoms, reveals the evolutionary specialization of diatoms from phago-mixotrophs to photoautotrophs.</title>
        <authorList>
            <person name="Ban H."/>
            <person name="Sato S."/>
            <person name="Yoshikawa S."/>
            <person name="Yamada K."/>
            <person name="Nakamura Y."/>
            <person name="Ichinomiya M."/>
            <person name="Sato N."/>
            <person name="Blanc-Mathieu R."/>
            <person name="Endo H."/>
            <person name="Kuwata A."/>
            <person name="Ogata H."/>
        </authorList>
    </citation>
    <scope>NUCLEOTIDE SEQUENCE [LARGE SCALE GENOMIC DNA]</scope>
</reference>
<dbReference type="Pfam" id="PF04981">
    <property type="entry name" value="NMD3"/>
    <property type="match status" value="1"/>
</dbReference>
<keyword evidence="3 7" id="KW-0813">Transport</keyword>
<evidence type="ECO:0000313" key="13">
    <source>
        <dbReference type="Proteomes" id="UP001165065"/>
    </source>
</evidence>
<protein>
    <recommendedName>
        <fullName evidence="2 7">60S ribosomal export protein NMD3</fullName>
    </recommendedName>
</protein>
<feature type="compositionally biased region" description="Basic residues" evidence="8">
    <location>
        <begin position="469"/>
        <end position="481"/>
    </location>
</feature>
<evidence type="ECO:0000256" key="5">
    <source>
        <dbReference type="ARBA" id="ARBA00022927"/>
    </source>
</evidence>
<dbReference type="GO" id="GO:0005634">
    <property type="term" value="C:nucleus"/>
    <property type="evidence" value="ECO:0007669"/>
    <property type="project" value="UniProtKB-SubCell"/>
</dbReference>
<keyword evidence="6 7" id="KW-0539">Nucleus</keyword>
<feature type="domain" description="Nmd3 N-terminal" evidence="10">
    <location>
        <begin position="13"/>
        <end position="267"/>
    </location>
</feature>
<organism evidence="12 13">
    <name type="scientific">Triparma columacea</name>
    <dbReference type="NCBI Taxonomy" id="722753"/>
    <lineage>
        <taxon>Eukaryota</taxon>
        <taxon>Sar</taxon>
        <taxon>Stramenopiles</taxon>
        <taxon>Ochrophyta</taxon>
        <taxon>Bolidophyceae</taxon>
        <taxon>Parmales</taxon>
        <taxon>Triparmaceae</taxon>
        <taxon>Triparma</taxon>
    </lineage>
</organism>
<evidence type="ECO:0000259" key="11">
    <source>
        <dbReference type="Pfam" id="PF21192"/>
    </source>
</evidence>
<evidence type="ECO:0000259" key="10">
    <source>
        <dbReference type="Pfam" id="PF04981"/>
    </source>
</evidence>
<evidence type="ECO:0000256" key="8">
    <source>
        <dbReference type="SAM" id="MobiDB-lite"/>
    </source>
</evidence>
<comment type="subcellular location">
    <subcellularLocation>
        <location evidence="7">Cytoplasm</location>
    </subcellularLocation>
    <subcellularLocation>
        <location evidence="7">Nucleus</location>
    </subcellularLocation>
</comment>
<feature type="chain" id="PRO_5040904330" description="60S ribosomal export protein NMD3" evidence="9">
    <location>
        <begin position="27"/>
        <end position="561"/>
    </location>
</feature>
<evidence type="ECO:0000256" key="7">
    <source>
        <dbReference type="RuleBase" id="RU364108"/>
    </source>
</evidence>
<dbReference type="GO" id="GO:0043023">
    <property type="term" value="F:ribosomal large subunit binding"/>
    <property type="evidence" value="ECO:0007669"/>
    <property type="project" value="InterPro"/>
</dbReference>
<dbReference type="OrthoDB" id="203821at2759"/>
<dbReference type="GO" id="GO:0005737">
    <property type="term" value="C:cytoplasm"/>
    <property type="evidence" value="ECO:0007669"/>
    <property type="project" value="UniProtKB-SubCell"/>
</dbReference>
<comment type="similarity">
    <text evidence="1 7">Belongs to the NMD3 family.</text>
</comment>
<comment type="caution">
    <text evidence="12">The sequence shown here is derived from an EMBL/GenBank/DDBJ whole genome shotgun (WGS) entry which is preliminary data.</text>
</comment>
<dbReference type="GO" id="GO:0000055">
    <property type="term" value="P:ribosomal large subunit export from nucleus"/>
    <property type="evidence" value="ECO:0007669"/>
    <property type="project" value="TreeGrafter"/>
</dbReference>
<dbReference type="Pfam" id="PF21192">
    <property type="entry name" value="OB_NMD3"/>
    <property type="match status" value="1"/>
</dbReference>
<evidence type="ECO:0000256" key="4">
    <source>
        <dbReference type="ARBA" id="ARBA00022490"/>
    </source>
</evidence>
<dbReference type="Proteomes" id="UP001165065">
    <property type="component" value="Unassembled WGS sequence"/>
</dbReference>
<dbReference type="AlphaFoldDB" id="A0A9W7GQF3"/>
<evidence type="ECO:0000256" key="9">
    <source>
        <dbReference type="SAM" id="SignalP"/>
    </source>
</evidence>
<dbReference type="InterPro" id="IPR007064">
    <property type="entry name" value="Nmd3_N"/>
</dbReference>
<keyword evidence="9" id="KW-0732">Signal</keyword>
<dbReference type="PANTHER" id="PTHR12746:SF2">
    <property type="entry name" value="60S RIBOSOMAL EXPORT PROTEIN NMD3"/>
    <property type="match status" value="1"/>
</dbReference>
<proteinExistence type="inferred from homology"/>